<dbReference type="AlphaFoldDB" id="A0A3P6R2H3"/>
<dbReference type="EMBL" id="UYRU01013753">
    <property type="protein sequence ID" value="VDK49463.1"/>
    <property type="molecule type" value="Genomic_DNA"/>
</dbReference>
<evidence type="ECO:0000313" key="2">
    <source>
        <dbReference type="EMBL" id="VDK49463.1"/>
    </source>
</evidence>
<keyword evidence="1" id="KW-0732">Signal</keyword>
<feature type="signal peptide" evidence="1">
    <location>
        <begin position="1"/>
        <end position="22"/>
    </location>
</feature>
<sequence>MPALNFLPLMVASPLRLPAVQSDSGGSPVQGLREKLCNMAADDASAAATVATADSLKFHLIASQWHRQAQRTTDFLSFHTTSLRTPSLPLLLPEFLTAIGQHIS</sequence>
<organism evidence="2 3">
    <name type="scientific">Dibothriocephalus latus</name>
    <name type="common">Fish tapeworm</name>
    <name type="synonym">Diphyllobothrium latum</name>
    <dbReference type="NCBI Taxonomy" id="60516"/>
    <lineage>
        <taxon>Eukaryota</taxon>
        <taxon>Metazoa</taxon>
        <taxon>Spiralia</taxon>
        <taxon>Lophotrochozoa</taxon>
        <taxon>Platyhelminthes</taxon>
        <taxon>Cestoda</taxon>
        <taxon>Eucestoda</taxon>
        <taxon>Diphyllobothriidea</taxon>
        <taxon>Diphyllobothriidae</taxon>
        <taxon>Dibothriocephalus</taxon>
    </lineage>
</organism>
<name>A0A3P6R2H3_DIBLA</name>
<protein>
    <submittedName>
        <fullName evidence="2">Uncharacterized protein</fullName>
    </submittedName>
</protein>
<proteinExistence type="predicted"/>
<accession>A0A3P6R2H3</accession>
<evidence type="ECO:0000256" key="1">
    <source>
        <dbReference type="SAM" id="SignalP"/>
    </source>
</evidence>
<gene>
    <name evidence="2" type="ORF">DILT_LOCUS1726</name>
</gene>
<dbReference type="Proteomes" id="UP000281553">
    <property type="component" value="Unassembled WGS sequence"/>
</dbReference>
<reference evidence="2 3" key="1">
    <citation type="submission" date="2018-11" db="EMBL/GenBank/DDBJ databases">
        <authorList>
            <consortium name="Pathogen Informatics"/>
        </authorList>
    </citation>
    <scope>NUCLEOTIDE SEQUENCE [LARGE SCALE GENOMIC DNA]</scope>
</reference>
<feature type="chain" id="PRO_5018053172" evidence="1">
    <location>
        <begin position="23"/>
        <end position="104"/>
    </location>
</feature>
<evidence type="ECO:0000313" key="3">
    <source>
        <dbReference type="Proteomes" id="UP000281553"/>
    </source>
</evidence>
<keyword evidence="3" id="KW-1185">Reference proteome</keyword>